<feature type="transmembrane region" description="Helical" evidence="1">
    <location>
        <begin position="179"/>
        <end position="195"/>
    </location>
</feature>
<protein>
    <submittedName>
        <fullName evidence="2">DUF1275 domain-containing protein</fullName>
    </submittedName>
</protein>
<keyword evidence="1" id="KW-0812">Transmembrane</keyword>
<feature type="transmembrane region" description="Helical" evidence="1">
    <location>
        <begin position="7"/>
        <end position="36"/>
    </location>
</feature>
<dbReference type="InterPro" id="IPR010699">
    <property type="entry name" value="DUF1275"/>
</dbReference>
<reference evidence="2 3" key="1">
    <citation type="submission" date="2019-11" db="EMBL/GenBank/DDBJ databases">
        <title>Pedobacter sp. HMF7647 Genome sequencing and assembly.</title>
        <authorList>
            <person name="Kang H."/>
            <person name="Kim H."/>
            <person name="Joh K."/>
        </authorList>
    </citation>
    <scope>NUCLEOTIDE SEQUENCE [LARGE SCALE GENOMIC DNA]</scope>
    <source>
        <strain evidence="2 3">HMF7647</strain>
    </source>
</reference>
<feature type="transmembrane region" description="Helical" evidence="1">
    <location>
        <begin position="201"/>
        <end position="218"/>
    </location>
</feature>
<accession>A0A7K1Y858</accession>
<feature type="transmembrane region" description="Helical" evidence="1">
    <location>
        <begin position="56"/>
        <end position="77"/>
    </location>
</feature>
<sequence length="232" mass="24909">MEQQHNIWYVTILLSAVAGYCDTVTFIAADAIFSAHVTGNFIVFAYQLIKGADQDAWVKLLTFPVFIFSVAIGGWTAKKVANGYMLLLEGLILLSASIAVIVFQLYGAFGSGWPMYLVAMMVVVAMGLQNAFGKLFSKETYGPTTMMTGNVTQAALDFGSLVQSGFIETTAWISLKKQFITIGGFLIGCVIGAIAGKHLGLEAVIIPGTAMIVCYLLTNEKKQGQDGPIPVK</sequence>
<dbReference type="Pfam" id="PF06912">
    <property type="entry name" value="DUF1275"/>
    <property type="match status" value="1"/>
</dbReference>
<gene>
    <name evidence="2" type="ORF">GS399_06465</name>
</gene>
<evidence type="ECO:0000313" key="3">
    <source>
        <dbReference type="Proteomes" id="UP000466586"/>
    </source>
</evidence>
<dbReference type="PANTHER" id="PTHR37314">
    <property type="entry name" value="SLR0142 PROTEIN"/>
    <property type="match status" value="1"/>
</dbReference>
<dbReference type="Proteomes" id="UP000466586">
    <property type="component" value="Unassembled WGS sequence"/>
</dbReference>
<dbReference type="RefSeq" id="WP_160843770.1">
    <property type="nucleotide sequence ID" value="NZ_WVHT01000002.1"/>
</dbReference>
<dbReference type="EMBL" id="WVHT01000002">
    <property type="protein sequence ID" value="MXV50610.1"/>
    <property type="molecule type" value="Genomic_DNA"/>
</dbReference>
<evidence type="ECO:0000256" key="1">
    <source>
        <dbReference type="SAM" id="Phobius"/>
    </source>
</evidence>
<comment type="caution">
    <text evidence="2">The sequence shown here is derived from an EMBL/GenBank/DDBJ whole genome shotgun (WGS) entry which is preliminary data.</text>
</comment>
<name>A0A7K1Y858_9SPHI</name>
<feature type="transmembrane region" description="Helical" evidence="1">
    <location>
        <begin position="113"/>
        <end position="132"/>
    </location>
</feature>
<proteinExistence type="predicted"/>
<keyword evidence="1" id="KW-0472">Membrane</keyword>
<organism evidence="2 3">
    <name type="scientific">Hufsiella arboris</name>
    <dbReference type="NCBI Taxonomy" id="2695275"/>
    <lineage>
        <taxon>Bacteria</taxon>
        <taxon>Pseudomonadati</taxon>
        <taxon>Bacteroidota</taxon>
        <taxon>Sphingobacteriia</taxon>
        <taxon>Sphingobacteriales</taxon>
        <taxon>Sphingobacteriaceae</taxon>
        <taxon>Hufsiella</taxon>
    </lineage>
</organism>
<keyword evidence="1" id="KW-1133">Transmembrane helix</keyword>
<evidence type="ECO:0000313" key="2">
    <source>
        <dbReference type="EMBL" id="MXV50610.1"/>
    </source>
</evidence>
<keyword evidence="3" id="KW-1185">Reference proteome</keyword>
<dbReference type="PANTHER" id="PTHR37314:SF5">
    <property type="entry name" value="SLR0142 PROTEIN"/>
    <property type="match status" value="1"/>
</dbReference>
<dbReference type="AlphaFoldDB" id="A0A7K1Y858"/>
<feature type="transmembrane region" description="Helical" evidence="1">
    <location>
        <begin position="84"/>
        <end position="107"/>
    </location>
</feature>